<keyword evidence="1" id="KW-1133">Transmembrane helix</keyword>
<evidence type="ECO:0000259" key="2">
    <source>
        <dbReference type="Pfam" id="PF03703"/>
    </source>
</evidence>
<dbReference type="Proteomes" id="UP000183206">
    <property type="component" value="Unassembled WGS sequence"/>
</dbReference>
<dbReference type="InterPro" id="IPR005182">
    <property type="entry name" value="YdbS-like_PH"/>
</dbReference>
<protein>
    <recommendedName>
        <fullName evidence="2">YdbS-like PH domain-containing protein</fullName>
    </recommendedName>
</protein>
<dbReference type="AlphaFoldDB" id="A0A1J4VAP1"/>
<organism evidence="3 4">
    <name type="scientific">Candidatus Nomurabacteria bacterium CG1_02_47_685</name>
    <dbReference type="NCBI Taxonomy" id="1805282"/>
    <lineage>
        <taxon>Bacteria</taxon>
        <taxon>Candidatus Nomuraibacteriota</taxon>
    </lineage>
</organism>
<keyword evidence="1" id="KW-0812">Transmembrane</keyword>
<dbReference type="STRING" id="1805282.AUJ44_03930"/>
<feature type="transmembrane region" description="Helical" evidence="1">
    <location>
        <begin position="18"/>
        <end position="39"/>
    </location>
</feature>
<evidence type="ECO:0000256" key="1">
    <source>
        <dbReference type="SAM" id="Phobius"/>
    </source>
</evidence>
<feature type="domain" description="YdbS-like PH" evidence="2">
    <location>
        <begin position="90"/>
        <end position="159"/>
    </location>
</feature>
<proteinExistence type="predicted"/>
<gene>
    <name evidence="3" type="ORF">AUJ44_03930</name>
</gene>
<dbReference type="PANTHER" id="PTHR37938">
    <property type="entry name" value="BLL0215 PROTEIN"/>
    <property type="match status" value="1"/>
</dbReference>
<accession>A0A1J4VAP1</accession>
<evidence type="ECO:0000313" key="4">
    <source>
        <dbReference type="Proteomes" id="UP000183206"/>
    </source>
</evidence>
<dbReference type="PANTHER" id="PTHR37938:SF1">
    <property type="entry name" value="BLL0215 PROTEIN"/>
    <property type="match status" value="1"/>
</dbReference>
<sequence>MIKLDENEKIILEIRKHWFLLVAESFFLVFLATIPFIVFKGISITGFLRFITFQGSGTSLYVAISSVWLLFVWVTFFVIWTDYYLDILIITDKKVIDIEQKGLFYREISTFRLDKIQDITVKVNGLIPTFFGFGDIYIQTASEEQSFAAKGVPHPDKIKWQIQDEQNKALDELRHVWIRK</sequence>
<feature type="transmembrane region" description="Helical" evidence="1">
    <location>
        <begin position="59"/>
        <end position="85"/>
    </location>
</feature>
<reference evidence="3 4" key="1">
    <citation type="journal article" date="2016" name="Environ. Microbiol.">
        <title>Genomic resolution of a cold subsurface aquifer community provides metabolic insights for novel microbes adapted to high CO concentrations.</title>
        <authorList>
            <person name="Probst A.J."/>
            <person name="Castelle C.J."/>
            <person name="Singh A."/>
            <person name="Brown C.T."/>
            <person name="Anantharaman K."/>
            <person name="Sharon I."/>
            <person name="Hug L.A."/>
            <person name="Burstein D."/>
            <person name="Emerson J.B."/>
            <person name="Thomas B.C."/>
            <person name="Banfield J.F."/>
        </authorList>
    </citation>
    <scope>NUCLEOTIDE SEQUENCE [LARGE SCALE GENOMIC DNA]</scope>
    <source>
        <strain evidence="3">CG1_02_47_685</strain>
    </source>
</reference>
<evidence type="ECO:0000313" key="3">
    <source>
        <dbReference type="EMBL" id="OIO31813.1"/>
    </source>
</evidence>
<name>A0A1J4VAP1_9BACT</name>
<comment type="caution">
    <text evidence="3">The sequence shown here is derived from an EMBL/GenBank/DDBJ whole genome shotgun (WGS) entry which is preliminary data.</text>
</comment>
<dbReference type="EMBL" id="MNVO01000056">
    <property type="protein sequence ID" value="OIO31813.1"/>
    <property type="molecule type" value="Genomic_DNA"/>
</dbReference>
<keyword evidence="1" id="KW-0472">Membrane</keyword>
<dbReference type="Pfam" id="PF03703">
    <property type="entry name" value="bPH_2"/>
    <property type="match status" value="1"/>
</dbReference>